<organism evidence="1 2">
    <name type="scientific">Thermoflavifilum aggregans</name>
    <dbReference type="NCBI Taxonomy" id="454188"/>
    <lineage>
        <taxon>Bacteria</taxon>
        <taxon>Pseudomonadati</taxon>
        <taxon>Bacteroidota</taxon>
        <taxon>Chitinophagia</taxon>
        <taxon>Chitinophagales</taxon>
        <taxon>Chitinophagaceae</taxon>
        <taxon>Thermoflavifilum</taxon>
    </lineage>
</organism>
<sequence>MGYCVQKDSKSDDQVKKQLPWIIIHAYMNIY</sequence>
<dbReference type="EMBL" id="PGFG01000001">
    <property type="protein sequence ID" value="PJJ75706.1"/>
    <property type="molecule type" value="Genomic_DNA"/>
</dbReference>
<protein>
    <submittedName>
        <fullName evidence="1">Uncharacterized protein</fullName>
    </submittedName>
</protein>
<dbReference type="AlphaFoldDB" id="A0A2M9CUW4"/>
<reference evidence="1 2" key="1">
    <citation type="submission" date="2017-11" db="EMBL/GenBank/DDBJ databases">
        <title>Genomic Encyclopedia of Archaeal and Bacterial Type Strains, Phase II (KMG-II): From Individual Species to Whole Genera.</title>
        <authorList>
            <person name="Goeker M."/>
        </authorList>
    </citation>
    <scope>NUCLEOTIDE SEQUENCE [LARGE SCALE GENOMIC DNA]</scope>
    <source>
        <strain evidence="1 2">DSM 27268</strain>
    </source>
</reference>
<name>A0A2M9CUW4_9BACT</name>
<keyword evidence="2" id="KW-1185">Reference proteome</keyword>
<gene>
    <name evidence="1" type="ORF">BXY57_1291</name>
</gene>
<dbReference type="Proteomes" id="UP000230000">
    <property type="component" value="Unassembled WGS sequence"/>
</dbReference>
<evidence type="ECO:0000313" key="1">
    <source>
        <dbReference type="EMBL" id="PJJ75706.1"/>
    </source>
</evidence>
<comment type="caution">
    <text evidence="1">The sequence shown here is derived from an EMBL/GenBank/DDBJ whole genome shotgun (WGS) entry which is preliminary data.</text>
</comment>
<evidence type="ECO:0000313" key="2">
    <source>
        <dbReference type="Proteomes" id="UP000230000"/>
    </source>
</evidence>
<proteinExistence type="predicted"/>
<accession>A0A2M9CUW4</accession>